<dbReference type="Gene3D" id="3.80.10.10">
    <property type="entry name" value="Ribonuclease Inhibitor"/>
    <property type="match status" value="1"/>
</dbReference>
<proteinExistence type="predicted"/>
<feature type="domain" description="F-box" evidence="1">
    <location>
        <begin position="35"/>
        <end position="81"/>
    </location>
</feature>
<sequence>MPDTQPRQAKKRRIHHFRPIFRQLRLPAMTAEVPQTGLLALVDELLLSIIDQLDSRDALCSLSACCRHLQALTEPYIWRSLLVTNGDRARSIAAALDVREARSSHIQELSIRYPDCERDGIQDLNHFIVLMEKLRHLTIESPCPNNSEWKSDMEFDGWTRIDYSALLEASVYPRKGISATLPMLQSHQVTLHGHGPDERQFVFGRCAVVFLHPTLKAITLSCTNFDAKITHADITDQQRRSTPLKSLTLIECNVNVQFLDVVLSLPKALRELDIGERLHAFPGCIPSTDSTTRTSQPAFLEALIRQADSLEHLSHIGGATQYLPPIYPSFNDDSARLFHLSNLRSLSLGIESILLGHVQRDDYPPSLRELKVLDASWANNLKGVSEDTLRHPGCVLRHCTRVVKGMTRPVDLSIVFSNPNPEQILSTIPTANIALVLQTIIDGPLRTPMYTLSSLLRSSNCRLALLTSRFPTRQSYIPPYMYGEEVPFEEIFYDSDDFWRVSGVNFRAMDDEVFVEEVKKKPRMVCATCRDRMGRPECFNAGDGSICIHCERDMRDGGMDGRDIECVYDVDTSAWPEEAK</sequence>
<comment type="caution">
    <text evidence="2">The sequence shown here is derived from an EMBL/GenBank/DDBJ whole genome shotgun (WGS) entry which is preliminary data.</text>
</comment>
<gene>
    <name evidence="2" type="ORF">PMIN01_12418</name>
</gene>
<protein>
    <submittedName>
        <fullName evidence="2">F-box domain-containing protein</fullName>
    </submittedName>
</protein>
<evidence type="ECO:0000313" key="3">
    <source>
        <dbReference type="Proteomes" id="UP000756921"/>
    </source>
</evidence>
<accession>A0A9P6G640</accession>
<dbReference type="OrthoDB" id="2522477at2759"/>
<dbReference type="InterPro" id="IPR036047">
    <property type="entry name" value="F-box-like_dom_sf"/>
</dbReference>
<dbReference type="InterPro" id="IPR032675">
    <property type="entry name" value="LRR_dom_sf"/>
</dbReference>
<dbReference type="AlphaFoldDB" id="A0A9P6G640"/>
<organism evidence="2 3">
    <name type="scientific">Paraphaeosphaeria minitans</name>
    <dbReference type="NCBI Taxonomy" id="565426"/>
    <lineage>
        <taxon>Eukaryota</taxon>
        <taxon>Fungi</taxon>
        <taxon>Dikarya</taxon>
        <taxon>Ascomycota</taxon>
        <taxon>Pezizomycotina</taxon>
        <taxon>Dothideomycetes</taxon>
        <taxon>Pleosporomycetidae</taxon>
        <taxon>Pleosporales</taxon>
        <taxon>Massarineae</taxon>
        <taxon>Didymosphaeriaceae</taxon>
        <taxon>Paraphaeosphaeria</taxon>
    </lineage>
</organism>
<keyword evidence="3" id="KW-1185">Reference proteome</keyword>
<evidence type="ECO:0000259" key="1">
    <source>
        <dbReference type="PROSITE" id="PS50181"/>
    </source>
</evidence>
<dbReference type="Proteomes" id="UP000756921">
    <property type="component" value="Unassembled WGS sequence"/>
</dbReference>
<dbReference type="EMBL" id="WJXW01000016">
    <property type="protein sequence ID" value="KAF9729554.1"/>
    <property type="molecule type" value="Genomic_DNA"/>
</dbReference>
<name>A0A9P6G640_9PLEO</name>
<dbReference type="SUPFAM" id="SSF52047">
    <property type="entry name" value="RNI-like"/>
    <property type="match status" value="1"/>
</dbReference>
<dbReference type="SUPFAM" id="SSF81383">
    <property type="entry name" value="F-box domain"/>
    <property type="match status" value="1"/>
</dbReference>
<dbReference type="PROSITE" id="PS50181">
    <property type="entry name" value="FBOX"/>
    <property type="match status" value="1"/>
</dbReference>
<dbReference type="InterPro" id="IPR001810">
    <property type="entry name" value="F-box_dom"/>
</dbReference>
<evidence type="ECO:0000313" key="2">
    <source>
        <dbReference type="EMBL" id="KAF9729554.1"/>
    </source>
</evidence>
<reference evidence="2" key="1">
    <citation type="journal article" date="2020" name="Mol. Plant Microbe Interact.">
        <title>Genome Sequence of the Biocontrol Agent Coniothyrium minitans strain Conio (IMI 134523).</title>
        <authorList>
            <person name="Patel D."/>
            <person name="Shittu T.A."/>
            <person name="Baroncelli R."/>
            <person name="Muthumeenakshi S."/>
            <person name="Osborne T.H."/>
            <person name="Janganan T.K."/>
            <person name="Sreenivasaprasad S."/>
        </authorList>
    </citation>
    <scope>NUCLEOTIDE SEQUENCE</scope>
    <source>
        <strain evidence="2">Conio</strain>
    </source>
</reference>